<evidence type="ECO:0000259" key="11">
    <source>
        <dbReference type="PROSITE" id="PS50067"/>
    </source>
</evidence>
<keyword evidence="4 9" id="KW-0547">Nucleotide-binding</keyword>
<dbReference type="OrthoDB" id="2221876at2759"/>
<keyword evidence="3 9" id="KW-0493">Microtubule</keyword>
<evidence type="ECO:0000313" key="12">
    <source>
        <dbReference type="EMBL" id="RUO96507.1"/>
    </source>
</evidence>
<dbReference type="InterPro" id="IPR027417">
    <property type="entry name" value="P-loop_NTPase"/>
</dbReference>
<dbReference type="GO" id="GO:0005524">
    <property type="term" value="F:ATP binding"/>
    <property type="evidence" value="ECO:0007669"/>
    <property type="project" value="UniProtKB-KW"/>
</dbReference>
<dbReference type="InterPro" id="IPR001752">
    <property type="entry name" value="Kinesin_motor_dom"/>
</dbReference>
<dbReference type="GO" id="GO:0016787">
    <property type="term" value="F:hydrolase activity"/>
    <property type="evidence" value="ECO:0007669"/>
    <property type="project" value="UniProtKB-KW"/>
</dbReference>
<accession>A0A433A1E8</accession>
<evidence type="ECO:0000256" key="7">
    <source>
        <dbReference type="ARBA" id="ARBA00023212"/>
    </source>
</evidence>
<dbReference type="PROSITE" id="PS50067">
    <property type="entry name" value="KINESIN_MOTOR_2"/>
    <property type="match status" value="1"/>
</dbReference>
<dbReference type="InterPro" id="IPR027640">
    <property type="entry name" value="Kinesin-like_fam"/>
</dbReference>
<dbReference type="GO" id="GO:0005874">
    <property type="term" value="C:microtubule"/>
    <property type="evidence" value="ECO:0007669"/>
    <property type="project" value="UniProtKB-KW"/>
</dbReference>
<dbReference type="PANTHER" id="PTHR47971">
    <property type="entry name" value="KINESIN-RELATED PROTEIN 6"/>
    <property type="match status" value="1"/>
</dbReference>
<evidence type="ECO:0000256" key="4">
    <source>
        <dbReference type="ARBA" id="ARBA00022741"/>
    </source>
</evidence>
<name>A0A433A1E8_9FUNG</name>
<evidence type="ECO:0000256" key="8">
    <source>
        <dbReference type="PROSITE-ProRule" id="PRU00283"/>
    </source>
</evidence>
<dbReference type="Gene3D" id="3.40.850.10">
    <property type="entry name" value="Kinesin motor domain"/>
    <property type="match status" value="1"/>
</dbReference>
<reference evidence="12 13" key="1">
    <citation type="journal article" date="2018" name="New Phytol.">
        <title>Phylogenomics of Endogonaceae and evolution of mycorrhizas within Mucoromycota.</title>
        <authorList>
            <person name="Chang Y."/>
            <person name="Desiro A."/>
            <person name="Na H."/>
            <person name="Sandor L."/>
            <person name="Lipzen A."/>
            <person name="Clum A."/>
            <person name="Barry K."/>
            <person name="Grigoriev I.V."/>
            <person name="Martin F.M."/>
            <person name="Stajich J.E."/>
            <person name="Smith M.E."/>
            <person name="Bonito G."/>
            <person name="Spatafora J.W."/>
        </authorList>
    </citation>
    <scope>NUCLEOTIDE SEQUENCE [LARGE SCALE GENOMIC DNA]</scope>
    <source>
        <strain evidence="12 13">GMNB39</strain>
    </source>
</reference>
<evidence type="ECO:0000313" key="13">
    <source>
        <dbReference type="Proteomes" id="UP000268093"/>
    </source>
</evidence>
<evidence type="ECO:0000256" key="3">
    <source>
        <dbReference type="ARBA" id="ARBA00022701"/>
    </source>
</evidence>
<feature type="domain" description="Kinesin motor" evidence="11">
    <location>
        <begin position="1"/>
        <end position="241"/>
    </location>
</feature>
<dbReference type="SUPFAM" id="SSF52540">
    <property type="entry name" value="P-loop containing nucleoside triphosphate hydrolases"/>
    <property type="match status" value="1"/>
</dbReference>
<evidence type="ECO:0000256" key="6">
    <source>
        <dbReference type="ARBA" id="ARBA00023175"/>
    </source>
</evidence>
<dbReference type="InterPro" id="IPR036961">
    <property type="entry name" value="Kinesin_motor_dom_sf"/>
</dbReference>
<dbReference type="PANTHER" id="PTHR47971:SF8">
    <property type="entry name" value="KINESIN-LIKE PROTEIN"/>
    <property type="match status" value="1"/>
</dbReference>
<evidence type="ECO:0000256" key="2">
    <source>
        <dbReference type="ARBA" id="ARBA00022490"/>
    </source>
</evidence>
<proteinExistence type="inferred from homology"/>
<comment type="similarity">
    <text evidence="8 9">Belongs to the TRAFAC class myosin-kinesin ATPase superfamily. Kinesin family.</text>
</comment>
<evidence type="ECO:0000256" key="1">
    <source>
        <dbReference type="ARBA" id="ARBA00004245"/>
    </source>
</evidence>
<dbReference type="SUPFAM" id="SSF47769">
    <property type="entry name" value="SAM/Pointed domain"/>
    <property type="match status" value="1"/>
</dbReference>
<dbReference type="InterPro" id="IPR013761">
    <property type="entry name" value="SAM/pointed_sf"/>
</dbReference>
<organism evidence="12 13">
    <name type="scientific">Jimgerdemannia flammicorona</name>
    <dbReference type="NCBI Taxonomy" id="994334"/>
    <lineage>
        <taxon>Eukaryota</taxon>
        <taxon>Fungi</taxon>
        <taxon>Fungi incertae sedis</taxon>
        <taxon>Mucoromycota</taxon>
        <taxon>Mucoromycotina</taxon>
        <taxon>Endogonomycetes</taxon>
        <taxon>Endogonales</taxon>
        <taxon>Endogonaceae</taxon>
        <taxon>Jimgerdemannia</taxon>
    </lineage>
</organism>
<dbReference type="GO" id="GO:0003777">
    <property type="term" value="F:microtubule motor activity"/>
    <property type="evidence" value="ECO:0007669"/>
    <property type="project" value="InterPro"/>
</dbReference>
<dbReference type="PRINTS" id="PR00380">
    <property type="entry name" value="KINESINHEAVY"/>
</dbReference>
<dbReference type="Proteomes" id="UP000268093">
    <property type="component" value="Unassembled WGS sequence"/>
</dbReference>
<keyword evidence="13" id="KW-1185">Reference proteome</keyword>
<dbReference type="Gene3D" id="1.10.150.50">
    <property type="entry name" value="Transcription Factor, Ets-1"/>
    <property type="match status" value="1"/>
</dbReference>
<dbReference type="GO" id="GO:0008017">
    <property type="term" value="F:microtubule binding"/>
    <property type="evidence" value="ECO:0007669"/>
    <property type="project" value="InterPro"/>
</dbReference>
<keyword evidence="6 9" id="KW-0505">Motor protein</keyword>
<evidence type="ECO:0000256" key="9">
    <source>
        <dbReference type="RuleBase" id="RU000394"/>
    </source>
</evidence>
<keyword evidence="12" id="KW-0378">Hydrolase</keyword>
<dbReference type="Pfam" id="PF00225">
    <property type="entry name" value="Kinesin"/>
    <property type="match status" value="1"/>
</dbReference>
<sequence length="422" mass="48637">EQVARDIFARAQELRVVNPDADEATIAQEPDSIAGFKFYLSFFELLGSNASDLLNERAVVHILEDRFGNVQYQGIHEEPITSADQFLHLIRRAASLRRTEATFKNETSSRSHAICHLRSVNLRLPQAEDGHLFIIDLAGSENNADSLHHDKARLAETREINKSLMTLKDCIRNRALATIQHKRHVHIPYRTSKLTTILKDAFELESARQCRAIVIAHVSPNIMDSAHSANTLRYAGPIKVATPTEPLPVDPDNPVTWSHEQIHNWIRQTSKLVPPEVLCPTETGVQLCRLTEAEFLMRCMSCKGMTEKRAKAFYLKLWELIVDARVKHRKVKAAPKKTKAQEEAIGNNMFLGNMRQDRMDQEMMTPEQLKKEREEMSEKYRKMDTMMREQRAKRERVEEERRKRVAEEEELRQTQEEIAAEV</sequence>
<keyword evidence="5 9" id="KW-0067">ATP-binding</keyword>
<keyword evidence="2" id="KW-0963">Cytoplasm</keyword>
<keyword evidence="7" id="KW-0206">Cytoskeleton</keyword>
<dbReference type="AlphaFoldDB" id="A0A433A1E8"/>
<evidence type="ECO:0000256" key="5">
    <source>
        <dbReference type="ARBA" id="ARBA00022840"/>
    </source>
</evidence>
<dbReference type="GO" id="GO:0007019">
    <property type="term" value="P:microtubule depolymerization"/>
    <property type="evidence" value="ECO:0007669"/>
    <property type="project" value="TreeGrafter"/>
</dbReference>
<comment type="caution">
    <text evidence="8">Lacks conserved residue(s) required for the propagation of feature annotation.</text>
</comment>
<dbReference type="GO" id="GO:0007018">
    <property type="term" value="P:microtubule-based movement"/>
    <property type="evidence" value="ECO:0007669"/>
    <property type="project" value="InterPro"/>
</dbReference>
<feature type="region of interest" description="Disordered" evidence="10">
    <location>
        <begin position="363"/>
        <end position="422"/>
    </location>
</feature>
<protein>
    <recommendedName>
        <fullName evidence="9">Kinesin-like protein</fullName>
    </recommendedName>
</protein>
<dbReference type="SMART" id="SM00129">
    <property type="entry name" value="KISc"/>
    <property type="match status" value="1"/>
</dbReference>
<evidence type="ECO:0000256" key="10">
    <source>
        <dbReference type="SAM" id="MobiDB-lite"/>
    </source>
</evidence>
<gene>
    <name evidence="12" type="ORF">BC936DRAFT_141910</name>
</gene>
<comment type="subcellular location">
    <subcellularLocation>
        <location evidence="1">Cytoplasm</location>
        <location evidence="1">Cytoskeleton</location>
    </subcellularLocation>
</comment>
<dbReference type="InterPro" id="IPR019821">
    <property type="entry name" value="Kinesin_motor_CS"/>
</dbReference>
<dbReference type="EMBL" id="RBNI01020871">
    <property type="protein sequence ID" value="RUO96507.1"/>
    <property type="molecule type" value="Genomic_DNA"/>
</dbReference>
<comment type="caution">
    <text evidence="12">The sequence shown here is derived from an EMBL/GenBank/DDBJ whole genome shotgun (WGS) entry which is preliminary data.</text>
</comment>
<feature type="non-terminal residue" evidence="12">
    <location>
        <position position="1"/>
    </location>
</feature>
<dbReference type="PROSITE" id="PS00411">
    <property type="entry name" value="KINESIN_MOTOR_1"/>
    <property type="match status" value="1"/>
</dbReference>
<feature type="compositionally biased region" description="Basic and acidic residues" evidence="10">
    <location>
        <begin position="368"/>
        <end position="415"/>
    </location>
</feature>